<reference evidence="2 3" key="1">
    <citation type="submission" date="2009-02" db="EMBL/GenBank/DDBJ databases">
        <title>Annotation of Streptomyces hygroscopicus strain ATCC 53653.</title>
        <authorList>
            <consortium name="The Broad Institute Genome Sequencing Platform"/>
            <consortium name="Broad Institute Microbial Sequencing Center"/>
            <person name="Fischbach M."/>
            <person name="Godfrey P."/>
            <person name="Ward D."/>
            <person name="Young S."/>
            <person name="Zeng Q."/>
            <person name="Koehrsen M."/>
            <person name="Alvarado L."/>
            <person name="Berlin A.M."/>
            <person name="Bochicchio J."/>
            <person name="Borenstein D."/>
            <person name="Chapman S.B."/>
            <person name="Chen Z."/>
            <person name="Engels R."/>
            <person name="Freedman E."/>
            <person name="Gellesch M."/>
            <person name="Goldberg J."/>
            <person name="Griggs A."/>
            <person name="Gujja S."/>
            <person name="Heilman E.R."/>
            <person name="Heiman D.I."/>
            <person name="Hepburn T.A."/>
            <person name="Howarth C."/>
            <person name="Jen D."/>
            <person name="Larson L."/>
            <person name="Lewis B."/>
            <person name="Mehta T."/>
            <person name="Park D."/>
            <person name="Pearson M."/>
            <person name="Richards J."/>
            <person name="Roberts A."/>
            <person name="Saif S."/>
            <person name="Shea T.D."/>
            <person name="Shenoy N."/>
            <person name="Sisk P."/>
            <person name="Stolte C."/>
            <person name="Sykes S.N."/>
            <person name="Thomson T."/>
            <person name="Walk T."/>
            <person name="White J."/>
            <person name="Yandava C."/>
            <person name="Straight P."/>
            <person name="Clardy J."/>
            <person name="Hung D."/>
            <person name="Kolter R."/>
            <person name="Mekalanos J."/>
            <person name="Walker S."/>
            <person name="Walsh C.T."/>
            <person name="Wieland-Brown L.C."/>
            <person name="Haas B."/>
            <person name="Nusbaum C."/>
            <person name="Birren B."/>
        </authorList>
    </citation>
    <scope>NUCLEOTIDE SEQUENCE [LARGE SCALE GENOMIC DNA]</scope>
    <source>
        <strain evidence="2 3">ATCC 53653</strain>
    </source>
</reference>
<evidence type="ECO:0008006" key="4">
    <source>
        <dbReference type="Google" id="ProtNLM"/>
    </source>
</evidence>
<name>D9WQS0_9ACTN</name>
<evidence type="ECO:0000313" key="2">
    <source>
        <dbReference type="EMBL" id="EFL21897.1"/>
    </source>
</evidence>
<evidence type="ECO:0000313" key="3">
    <source>
        <dbReference type="Proteomes" id="UP000003963"/>
    </source>
</evidence>
<feature type="region of interest" description="Disordered" evidence="1">
    <location>
        <begin position="1"/>
        <end position="44"/>
    </location>
</feature>
<dbReference type="EMBL" id="GG657754">
    <property type="protein sequence ID" value="EFL21897.1"/>
    <property type="molecule type" value="Genomic_DNA"/>
</dbReference>
<evidence type="ECO:0000256" key="1">
    <source>
        <dbReference type="SAM" id="MobiDB-lite"/>
    </source>
</evidence>
<sequence length="220" mass="24240">MGVQVRRGVARNPAVPAHLTGPVDRMGMHGHARRAGRRDERQDLMGRDVHPVRRPDYRPGGDGTVTEQPIEPTEVEVADFDAFFAEQAEPERQGVPLKLYGRTYVLPPTLPALFTLQLHRVQHSARPDDIRRLLGSLFGPDAVDHWTEAGMDDRRLGIVLLWSTANVADPGAVSMERAARLYDEREAAKGKAAPRQTPAKPRPKGKGKGKGKPRSSGTRS</sequence>
<gene>
    <name evidence="2" type="ORF">SSOG_01609</name>
</gene>
<dbReference type="HOGENOM" id="CLU_1255373_0_0_11"/>
<dbReference type="AlphaFoldDB" id="D9WQS0"/>
<proteinExistence type="predicted"/>
<organism evidence="2 3">
    <name type="scientific">Streptomyces himastatinicus ATCC 53653</name>
    <dbReference type="NCBI Taxonomy" id="457427"/>
    <lineage>
        <taxon>Bacteria</taxon>
        <taxon>Bacillati</taxon>
        <taxon>Actinomycetota</taxon>
        <taxon>Actinomycetes</taxon>
        <taxon>Kitasatosporales</taxon>
        <taxon>Streptomycetaceae</taxon>
        <taxon>Streptomyces</taxon>
        <taxon>Streptomyces violaceusniger group</taxon>
    </lineage>
</organism>
<feature type="compositionally biased region" description="Basic residues" evidence="1">
    <location>
        <begin position="201"/>
        <end position="213"/>
    </location>
</feature>
<protein>
    <recommendedName>
        <fullName evidence="4">Tail assembly chaperone</fullName>
    </recommendedName>
</protein>
<dbReference type="STRING" id="457427.SSOG_01609"/>
<dbReference type="Proteomes" id="UP000003963">
    <property type="component" value="Unassembled WGS sequence"/>
</dbReference>
<keyword evidence="3" id="KW-1185">Reference proteome</keyword>
<feature type="region of interest" description="Disordered" evidence="1">
    <location>
        <begin position="184"/>
        <end position="220"/>
    </location>
</feature>
<accession>D9WQS0</accession>